<keyword evidence="4" id="KW-0732">Signal</keyword>
<dbReference type="OrthoDB" id="5984008at2759"/>
<dbReference type="PRINTS" id="PR00248">
    <property type="entry name" value="GPCRMGR"/>
</dbReference>
<dbReference type="PRINTS" id="PR00592">
    <property type="entry name" value="CASENSINGR"/>
</dbReference>
<dbReference type="EMBL" id="QNUK01000297">
    <property type="protein sequence ID" value="KAF5895988.1"/>
    <property type="molecule type" value="Genomic_DNA"/>
</dbReference>
<evidence type="ECO:0000256" key="4">
    <source>
        <dbReference type="ARBA" id="ARBA00022729"/>
    </source>
</evidence>
<evidence type="ECO:0000256" key="3">
    <source>
        <dbReference type="ARBA" id="ARBA00022692"/>
    </source>
</evidence>
<name>A0A8J4TX24_CLAMG</name>
<evidence type="ECO:0000256" key="7">
    <source>
        <dbReference type="ARBA" id="ARBA00023136"/>
    </source>
</evidence>
<dbReference type="Proteomes" id="UP000727407">
    <property type="component" value="Unassembled WGS sequence"/>
</dbReference>
<dbReference type="InterPro" id="IPR001828">
    <property type="entry name" value="ANF_lig-bd_rcpt"/>
</dbReference>
<dbReference type="FunFam" id="3.40.50.2300:FF:000016">
    <property type="entry name" value="Taste 1 receptor member 2"/>
    <property type="match status" value="2"/>
</dbReference>
<keyword evidence="6" id="KW-0297">G-protein coupled receptor</keyword>
<evidence type="ECO:0000256" key="1">
    <source>
        <dbReference type="ARBA" id="ARBA00004651"/>
    </source>
</evidence>
<evidence type="ECO:0000256" key="6">
    <source>
        <dbReference type="ARBA" id="ARBA00023040"/>
    </source>
</evidence>
<feature type="domain" description="Receptor ligand binding region" evidence="11">
    <location>
        <begin position="15"/>
        <end position="376"/>
    </location>
</feature>
<evidence type="ECO:0000256" key="5">
    <source>
        <dbReference type="ARBA" id="ARBA00022989"/>
    </source>
</evidence>
<dbReference type="AlphaFoldDB" id="A0A8J4TX24"/>
<keyword evidence="3" id="KW-0812">Transmembrane</keyword>
<dbReference type="SUPFAM" id="SSF53822">
    <property type="entry name" value="Periplasmic binding protein-like I"/>
    <property type="match status" value="2"/>
</dbReference>
<protein>
    <submittedName>
        <fullName evidence="12">Extracellular calcium-sensing receptor-like</fullName>
    </submittedName>
</protein>
<comment type="caution">
    <text evidence="12">The sequence shown here is derived from an EMBL/GenBank/DDBJ whole genome shotgun (WGS) entry which is preliminary data.</text>
</comment>
<evidence type="ECO:0000256" key="10">
    <source>
        <dbReference type="ARBA" id="ARBA00023224"/>
    </source>
</evidence>
<reference evidence="12" key="1">
    <citation type="submission" date="2020-07" db="EMBL/GenBank/DDBJ databases">
        <title>Clarias magur genome sequencing, assembly and annotation.</title>
        <authorList>
            <person name="Kushwaha B."/>
            <person name="Kumar R."/>
            <person name="Das P."/>
            <person name="Joshi C.G."/>
            <person name="Kumar D."/>
            <person name="Nagpure N.S."/>
            <person name="Pandey M."/>
            <person name="Agarwal S."/>
            <person name="Srivastava S."/>
            <person name="Singh M."/>
            <person name="Sahoo L."/>
            <person name="Jayasankar P."/>
            <person name="Meher P.K."/>
            <person name="Koringa P.G."/>
            <person name="Iquebal M.A."/>
            <person name="Das S.P."/>
            <person name="Bit A."/>
            <person name="Patnaik S."/>
            <person name="Patel N."/>
            <person name="Shah T.M."/>
            <person name="Hinsu A."/>
            <person name="Jena J.K."/>
        </authorList>
    </citation>
    <scope>NUCLEOTIDE SEQUENCE</scope>
    <source>
        <strain evidence="12">CIFAMagur01</strain>
        <tissue evidence="12">Testis</tissue>
    </source>
</reference>
<dbReference type="PANTHER" id="PTHR24061">
    <property type="entry name" value="CALCIUM-SENSING RECEPTOR-RELATED"/>
    <property type="match status" value="1"/>
</dbReference>
<keyword evidence="7" id="KW-0472">Membrane</keyword>
<comment type="subcellular location">
    <subcellularLocation>
        <location evidence="1">Cell membrane</location>
        <topology evidence="1">Multi-pass membrane protein</topology>
    </subcellularLocation>
</comment>
<dbReference type="PANTHER" id="PTHR24061:SF504">
    <property type="entry name" value="EXTRACELLULAR CALCIUM-SENSING RECEPTOR ISOFORM X2-RELATED"/>
    <property type="match status" value="1"/>
</dbReference>
<gene>
    <name evidence="12" type="ORF">DAT39_014299</name>
</gene>
<dbReference type="GO" id="GO:0004930">
    <property type="term" value="F:G protein-coupled receptor activity"/>
    <property type="evidence" value="ECO:0007669"/>
    <property type="project" value="UniProtKB-KW"/>
</dbReference>
<proteinExistence type="predicted"/>
<keyword evidence="2" id="KW-1003">Cell membrane</keyword>
<keyword evidence="5" id="KW-1133">Transmembrane helix</keyword>
<keyword evidence="8 12" id="KW-0675">Receptor</keyword>
<keyword evidence="13" id="KW-1185">Reference proteome</keyword>
<evidence type="ECO:0000256" key="2">
    <source>
        <dbReference type="ARBA" id="ARBA00022475"/>
    </source>
</evidence>
<evidence type="ECO:0000259" key="11">
    <source>
        <dbReference type="Pfam" id="PF01094"/>
    </source>
</evidence>
<evidence type="ECO:0000313" key="13">
    <source>
        <dbReference type="Proteomes" id="UP000727407"/>
    </source>
</evidence>
<accession>A0A8J4TX24</accession>
<keyword evidence="10" id="KW-0807">Transducer</keyword>
<dbReference type="GO" id="GO:0005886">
    <property type="term" value="C:plasma membrane"/>
    <property type="evidence" value="ECO:0007669"/>
    <property type="project" value="UniProtKB-SubCell"/>
</dbReference>
<sequence>MTSLPKMFDPRAFRWALTLKLAVEEINNSTELLPNHSLGYEIFDSCAYPLTAQRASLAVMNGPNEAHKPTCSSASPLLAVIAESGSAESTIVSRVLQLFRIPMISYFSSCSCLSDRREFPNFFRVIPSDANQVKAIAKLLIHFNWTWIGIVRGDHVYGHSALHGLLQALEGTNVCVSYQEMLPLLYNSERGIEIIRVMNSSSARVVVVFSAQGELTPFLKDYMKLNITGIQWIASEALATASVFTGSEYYPFLGGMIGFGVREGYIPKLKEYLPTVNPQRYPSNILVQELWGVLYGCAPFSSSTQRTQLPLCTGQETLNKQHSAYINASNLRISYNIYKSVYAIAHSLHSLVSCKHGNGPFINSTCADSSNVYPWQVSYFSTCACLSDKAKYPTFFRTIPSDYYQAKALAFLVQQNGWTWIGVIYSDNDYGLNGITAFAKEVEAHGVCIAFVGKVLRTYPQSKILEAVELIKRSTVKVILAFAPERDIDPLMKEVVKQKIAGIQWIGTESWVTADSLSTPEMFEYFGGTIGFVVRKVAMPMLAPVLKDLHPYNNSGSAFATDFWEALVGCRPPLSN</sequence>
<dbReference type="Pfam" id="PF01094">
    <property type="entry name" value="ANF_receptor"/>
    <property type="match status" value="1"/>
</dbReference>
<dbReference type="InterPro" id="IPR028082">
    <property type="entry name" value="Peripla_BP_I"/>
</dbReference>
<dbReference type="InterPro" id="IPR000337">
    <property type="entry name" value="GPCR_3"/>
</dbReference>
<organism evidence="12 13">
    <name type="scientific">Clarias magur</name>
    <name type="common">Asian catfish</name>
    <name type="synonym">Macropteronotus magur</name>
    <dbReference type="NCBI Taxonomy" id="1594786"/>
    <lineage>
        <taxon>Eukaryota</taxon>
        <taxon>Metazoa</taxon>
        <taxon>Chordata</taxon>
        <taxon>Craniata</taxon>
        <taxon>Vertebrata</taxon>
        <taxon>Euteleostomi</taxon>
        <taxon>Actinopterygii</taxon>
        <taxon>Neopterygii</taxon>
        <taxon>Teleostei</taxon>
        <taxon>Ostariophysi</taxon>
        <taxon>Siluriformes</taxon>
        <taxon>Clariidae</taxon>
        <taxon>Clarias</taxon>
    </lineage>
</organism>
<evidence type="ECO:0000313" key="12">
    <source>
        <dbReference type="EMBL" id="KAF5895988.1"/>
    </source>
</evidence>
<dbReference type="InterPro" id="IPR000068">
    <property type="entry name" value="GPCR_3_Ca_sens_rcpt-rel"/>
</dbReference>
<evidence type="ECO:0000256" key="8">
    <source>
        <dbReference type="ARBA" id="ARBA00023170"/>
    </source>
</evidence>
<keyword evidence="9" id="KW-0325">Glycoprotein</keyword>
<evidence type="ECO:0000256" key="9">
    <source>
        <dbReference type="ARBA" id="ARBA00023180"/>
    </source>
</evidence>
<dbReference type="Gene3D" id="3.40.50.2300">
    <property type="match status" value="3"/>
</dbReference>